<feature type="compositionally biased region" description="Low complexity" evidence="2">
    <location>
        <begin position="342"/>
        <end position="356"/>
    </location>
</feature>
<keyword evidence="5" id="KW-1185">Reference proteome</keyword>
<feature type="region of interest" description="Disordered" evidence="2">
    <location>
        <begin position="606"/>
        <end position="636"/>
    </location>
</feature>
<dbReference type="InterPro" id="IPR036875">
    <property type="entry name" value="Znf_CCHC_sf"/>
</dbReference>
<dbReference type="GO" id="GO:0003676">
    <property type="term" value="F:nucleic acid binding"/>
    <property type="evidence" value="ECO:0007669"/>
    <property type="project" value="InterPro"/>
</dbReference>
<dbReference type="PROSITE" id="PS50158">
    <property type="entry name" value="ZF_CCHC"/>
    <property type="match status" value="6"/>
</dbReference>
<feature type="domain" description="CCHC-type" evidence="3">
    <location>
        <begin position="679"/>
        <end position="694"/>
    </location>
</feature>
<keyword evidence="1" id="KW-0863">Zinc-finger</keyword>
<dbReference type="Proteomes" id="UP000326396">
    <property type="component" value="Linkage Group LG7"/>
</dbReference>
<dbReference type="InterPro" id="IPR045358">
    <property type="entry name" value="Ty3_capsid"/>
</dbReference>
<feature type="compositionally biased region" description="Low complexity" evidence="2">
    <location>
        <begin position="1060"/>
        <end position="1074"/>
    </location>
</feature>
<accession>A0A5N6M072</accession>
<keyword evidence="1" id="KW-0862">Zinc</keyword>
<feature type="domain" description="CCHC-type" evidence="3">
    <location>
        <begin position="1038"/>
        <end position="1053"/>
    </location>
</feature>
<dbReference type="Pfam" id="PF19259">
    <property type="entry name" value="Ty3_capsid"/>
    <property type="match status" value="4"/>
</dbReference>
<feature type="domain" description="CCHC-type" evidence="3">
    <location>
        <begin position="1018"/>
        <end position="1033"/>
    </location>
</feature>
<feature type="compositionally biased region" description="Low complexity" evidence="2">
    <location>
        <begin position="701"/>
        <end position="715"/>
    </location>
</feature>
<evidence type="ECO:0000259" key="3">
    <source>
        <dbReference type="PROSITE" id="PS50158"/>
    </source>
</evidence>
<dbReference type="EMBL" id="SZYD01000017">
    <property type="protein sequence ID" value="KAD3067290.1"/>
    <property type="molecule type" value="Genomic_DNA"/>
</dbReference>
<dbReference type="InterPro" id="IPR001878">
    <property type="entry name" value="Znf_CCHC"/>
</dbReference>
<dbReference type="Gene3D" id="4.10.60.10">
    <property type="entry name" value="Zinc finger, CCHC-type"/>
    <property type="match status" value="3"/>
</dbReference>
<feature type="region of interest" description="Disordered" evidence="2">
    <location>
        <begin position="331"/>
        <end position="374"/>
    </location>
</feature>
<organism evidence="4 5">
    <name type="scientific">Mikania micrantha</name>
    <name type="common">bitter vine</name>
    <dbReference type="NCBI Taxonomy" id="192012"/>
    <lineage>
        <taxon>Eukaryota</taxon>
        <taxon>Viridiplantae</taxon>
        <taxon>Streptophyta</taxon>
        <taxon>Embryophyta</taxon>
        <taxon>Tracheophyta</taxon>
        <taxon>Spermatophyta</taxon>
        <taxon>Magnoliopsida</taxon>
        <taxon>eudicotyledons</taxon>
        <taxon>Gunneridae</taxon>
        <taxon>Pentapetalae</taxon>
        <taxon>asterids</taxon>
        <taxon>campanulids</taxon>
        <taxon>Asterales</taxon>
        <taxon>Asteraceae</taxon>
        <taxon>Asteroideae</taxon>
        <taxon>Heliantheae alliance</taxon>
        <taxon>Eupatorieae</taxon>
        <taxon>Mikania</taxon>
    </lineage>
</organism>
<dbReference type="SMART" id="SM00343">
    <property type="entry name" value="ZnF_C2HC"/>
    <property type="match status" value="6"/>
</dbReference>
<gene>
    <name evidence="4" type="ORF">E3N88_35170</name>
</gene>
<evidence type="ECO:0000313" key="5">
    <source>
        <dbReference type="Proteomes" id="UP000326396"/>
    </source>
</evidence>
<dbReference type="PANTHER" id="PTHR34482:SF48">
    <property type="entry name" value="GAG PROTEASE POLYPROTEIN"/>
    <property type="match status" value="1"/>
</dbReference>
<feature type="domain" description="CCHC-type" evidence="3">
    <location>
        <begin position="659"/>
        <end position="674"/>
    </location>
</feature>
<feature type="region of interest" description="Disordered" evidence="2">
    <location>
        <begin position="247"/>
        <end position="277"/>
    </location>
</feature>
<feature type="compositionally biased region" description="Basic and acidic residues" evidence="2">
    <location>
        <begin position="1324"/>
        <end position="1337"/>
    </location>
</feature>
<feature type="compositionally biased region" description="Basic and acidic residues" evidence="2">
    <location>
        <begin position="965"/>
        <end position="978"/>
    </location>
</feature>
<comment type="caution">
    <text evidence="4">The sequence shown here is derived from an EMBL/GenBank/DDBJ whole genome shotgun (WGS) entry which is preliminary data.</text>
</comment>
<protein>
    <recommendedName>
        <fullName evidence="3">CCHC-type domain-containing protein</fullName>
    </recommendedName>
</protein>
<dbReference type="PANTHER" id="PTHR34482">
    <property type="entry name" value="DNA DAMAGE-INDUCIBLE PROTEIN 1-LIKE"/>
    <property type="match status" value="1"/>
</dbReference>
<dbReference type="SUPFAM" id="SSF57756">
    <property type="entry name" value="Retrovirus zinc finger-like domains"/>
    <property type="match status" value="3"/>
</dbReference>
<evidence type="ECO:0000313" key="4">
    <source>
        <dbReference type="EMBL" id="KAD3067290.1"/>
    </source>
</evidence>
<name>A0A5N6M072_9ASTR</name>
<keyword evidence="1" id="KW-0479">Metal-binding</keyword>
<dbReference type="OrthoDB" id="2272416at2759"/>
<feature type="region of interest" description="Disordered" evidence="2">
    <location>
        <begin position="1324"/>
        <end position="1358"/>
    </location>
</feature>
<dbReference type="Pfam" id="PF00098">
    <property type="entry name" value="zf-CCHC"/>
    <property type="match status" value="6"/>
</dbReference>
<feature type="domain" description="CCHC-type" evidence="3">
    <location>
        <begin position="300"/>
        <end position="315"/>
    </location>
</feature>
<reference evidence="4 5" key="1">
    <citation type="submission" date="2019-05" db="EMBL/GenBank/DDBJ databases">
        <title>Mikania micrantha, genome provides insights into the molecular mechanism of rapid growth.</title>
        <authorList>
            <person name="Liu B."/>
        </authorList>
    </citation>
    <scope>NUCLEOTIDE SEQUENCE [LARGE SCALE GENOMIC DNA]</scope>
    <source>
        <strain evidence="4">NLD-2019</strain>
        <tissue evidence="4">Leaf</tissue>
    </source>
</reference>
<sequence length="1382" mass="158906">MADEHNTGEGSHNIDLTQMRDMVKEEVAKALQANISMYMEGMEASLQNFIRQEFATLKTSGEMERASKKVTYKDFVACKPPEFKGEVDPLLSQRWISDIEGTFETCHCDSSDEVIFAGNQLRERGKDWWELLRKEKGRDGMKDLTWAEFKELFLKRFCPQAAIDRITEEFLNMRHKDESIDTITAIFFDKARFCPDLLQTEKMWINRYHNMLSAKFREFLSPSKCSTLSELIDCARERELELKRQEDRGEKRKVEKDVGSSKKIKFSNSPKKSGSSRDIKPCITCGKNHLGECHFKTMFCYKCGKQGHLAPQCTNSSNLCYNCYKPGHKRSDCPDLKRQSHGSSESKPFKGSSSGKNLSMADEHNTGEGSHNIDLTQMRDMVKEEVAKALQANISTYMEGMEASLQNFIRQEFATLKTSGEMERASKKVTYKDFVACKPPEFKGEVDPLLSQRWISDIEGTFETCHCDSSDEVIFAGNQLRERGKDWWELLRKEKGRDGMKDLTWAEFKELFLKRFCPQAAIDRITEEFLNMRHKDESIDTITAIFFDKARFCPDLLQTEKMWINRYRNMLSAKFREFLSPSKCSTLSELIDCARERELELKRQEDRGEKRKVEKDVGSSKKIKFSNSPKKSGSSRDIKPCITCGKNHLGECHFKTMFCYKCGKQGHLAPQCTNSSNLCYNCYKPGHKRSDCPDLKRQSHGSSESKPFKGSSSGKNLSMADEHNTGEGSHNIDLTQMRDMVKEEVAKALQANISTYMEGMEASLQNFIRQEFATLKTSGEMERASKKVTYKDFVACKPPEFKGEVDPLLSQRWISDIEGTFETCHCDSSDEVIFAGNQLRERGKDWWELLRKEKGRDGMKDLTWAEFKELFLKRFCPQAAIDRITEEFLNMRHKDESIDTITAIFFDKARFCPDLLQTEKMWINRYRNMLSAKFREFLSPSKCSTLSELIDCARERELELKRQEDRGEKRKVEKDVGSSKKIKFSNSPKKSGSSRDIKPCITCGKNHLGECHFKTMFCYKCGKQGHLAPQCTNSSNLCYNCYKPGHKRSDCPDLKRQSHGSSESKPFKGSSSGKNLSMADEHNTGEGSHNIDLTQMRDMVKEEVAKALQANISTYMEGMEASLQNFIRQEFATLKTSGEMERASKKVTYKDFVACKPPEFKGEVDPLLSQRWISDIEGTFETCHCDSSDEVIFAGNQLRERGKDWWELLRKEKGRDGMKDLTWAEFKELFLKRFCPQAAIDRITEEFLNMRHKDESIDTITAIFFDKARFCPDLLQTEKMWINRYHNMLSAKFREFLSPSKCSTLSELIDCARERELELKRQEDRGEKRKVEKDVGSSKKIKFSNSPKKSGSSRDIKPCITCGNLMGVLKANHSKEAAVGKS</sequence>
<feature type="region of interest" description="Disordered" evidence="2">
    <location>
        <begin position="690"/>
        <end position="733"/>
    </location>
</feature>
<feature type="domain" description="CCHC-type" evidence="3">
    <location>
        <begin position="320"/>
        <end position="335"/>
    </location>
</feature>
<feature type="region of interest" description="Disordered" evidence="2">
    <location>
        <begin position="1049"/>
        <end position="1092"/>
    </location>
</feature>
<evidence type="ECO:0000256" key="1">
    <source>
        <dbReference type="PROSITE-ProRule" id="PRU00047"/>
    </source>
</evidence>
<feature type="compositionally biased region" description="Basic and acidic residues" evidence="2">
    <location>
        <begin position="606"/>
        <end position="619"/>
    </location>
</feature>
<feature type="compositionally biased region" description="Basic and acidic residues" evidence="2">
    <location>
        <begin position="247"/>
        <end position="260"/>
    </location>
</feature>
<feature type="region of interest" description="Disordered" evidence="2">
    <location>
        <begin position="965"/>
        <end position="995"/>
    </location>
</feature>
<dbReference type="GO" id="GO:0008270">
    <property type="term" value="F:zinc ion binding"/>
    <property type="evidence" value="ECO:0007669"/>
    <property type="project" value="UniProtKB-KW"/>
</dbReference>
<proteinExistence type="predicted"/>
<evidence type="ECO:0000256" key="2">
    <source>
        <dbReference type="SAM" id="MobiDB-lite"/>
    </source>
</evidence>